<evidence type="ECO:0000313" key="2">
    <source>
        <dbReference type="EMBL" id="MDP9837956.1"/>
    </source>
</evidence>
<sequence length="112" mass="12443">MNKILVSAAAIAAGAFMSVVPAQAEDLVFMLTNDTNSTLERFYTSPSGVDNWEDDVFGQDVLEPGQSVKITIADGRRVCKYDMRFEFTEDSDLDTTEDTQDLCQMGSYTIHE</sequence>
<comment type="caution">
    <text evidence="2">The sequence shown here is derived from an EMBL/GenBank/DDBJ whole genome shotgun (WGS) entry which is preliminary data.</text>
</comment>
<evidence type="ECO:0000313" key="3">
    <source>
        <dbReference type="Proteomes" id="UP001241472"/>
    </source>
</evidence>
<feature type="chain" id="PRO_5046706269" description="Argininosuccinate lyase" evidence="1">
    <location>
        <begin position="25"/>
        <end position="112"/>
    </location>
</feature>
<evidence type="ECO:0000256" key="1">
    <source>
        <dbReference type="SAM" id="SignalP"/>
    </source>
</evidence>
<feature type="signal peptide" evidence="1">
    <location>
        <begin position="1"/>
        <end position="24"/>
    </location>
</feature>
<protein>
    <recommendedName>
        <fullName evidence="4">Argininosuccinate lyase</fullName>
    </recommendedName>
</protein>
<accession>A0ABT9PU09</accession>
<keyword evidence="3" id="KW-1185">Reference proteome</keyword>
<gene>
    <name evidence="2" type="ORF">J2T09_002716</name>
</gene>
<keyword evidence="1" id="KW-0732">Signal</keyword>
<organism evidence="2 3">
    <name type="scientific">Neorhizobium huautlense</name>
    <dbReference type="NCBI Taxonomy" id="67774"/>
    <lineage>
        <taxon>Bacteria</taxon>
        <taxon>Pseudomonadati</taxon>
        <taxon>Pseudomonadota</taxon>
        <taxon>Alphaproteobacteria</taxon>
        <taxon>Hyphomicrobiales</taxon>
        <taxon>Rhizobiaceae</taxon>
        <taxon>Rhizobium/Agrobacterium group</taxon>
        <taxon>Neorhizobium</taxon>
    </lineage>
</organism>
<reference evidence="2 3" key="1">
    <citation type="submission" date="2023-07" db="EMBL/GenBank/DDBJ databases">
        <title>Sorghum-associated microbial communities from plants grown in Nebraska, USA.</title>
        <authorList>
            <person name="Schachtman D."/>
        </authorList>
    </citation>
    <scope>NUCLEOTIDE SEQUENCE [LARGE SCALE GENOMIC DNA]</scope>
    <source>
        <strain evidence="2 3">DS1307</strain>
    </source>
</reference>
<proteinExistence type="predicted"/>
<dbReference type="Proteomes" id="UP001241472">
    <property type="component" value="Unassembled WGS sequence"/>
</dbReference>
<dbReference type="EMBL" id="JAUSRF010000008">
    <property type="protein sequence ID" value="MDP9837956.1"/>
    <property type="molecule type" value="Genomic_DNA"/>
</dbReference>
<evidence type="ECO:0008006" key="4">
    <source>
        <dbReference type="Google" id="ProtNLM"/>
    </source>
</evidence>
<name>A0ABT9PU09_9HYPH</name>